<gene>
    <name evidence="4" type="ORF">Fot_55851</name>
</gene>
<evidence type="ECO:0000256" key="1">
    <source>
        <dbReference type="SAM" id="MobiDB-lite"/>
    </source>
</evidence>
<name>A0ABD1P2U3_9LAMI</name>
<dbReference type="Gene3D" id="1.25.10.10">
    <property type="entry name" value="Leucine-rich Repeat Variant"/>
    <property type="match status" value="1"/>
</dbReference>
<dbReference type="InterPro" id="IPR016024">
    <property type="entry name" value="ARM-type_fold"/>
</dbReference>
<dbReference type="EMBL" id="JBFOLJ010000031">
    <property type="protein sequence ID" value="KAL2458188.1"/>
    <property type="molecule type" value="Genomic_DNA"/>
</dbReference>
<sequence length="831" mass="91827">MVKGKGNIRVNNQQVVFELKNRVVLALNKLADRDTYQIGVEELEETIECLTPEGVAPFLSCILDTDSKQKSMVRKECVRLLGVFATFHEGLTGTYLGKMVASIVKRLKDSDAVVRDACVETVGILASRLKGSVGDNDGVFVVLVRPLFEALGEQNKQVQFGSALCLSRVIDNIHNPPASILQKMLARTVKLLKNPHFMAKPAIIELNRSIIQAGGAATHSALSAAITSIQEALKNSDWATRKAASSALGDIASCGGACLGSFRASCIRCLESCRFDKVKPVRDTALQALHLWRNLPGSDTPEPSEAGSSVKETAYRDDYGDVTSTGDSMLKDVTLKKFGGDLSKRRVLSLRNTVRNHVEKPQNSETNDWQIQIAVPKSRTISVADIQNEESEGSSVTKQSEMTNADTRSNKDNGYGDDKQESFSVSDLFSESIKSKIVTAHCDVLDDVSLEKSTGTSKRFAAEEVSIEERRYVANSIEERRYVANMRDRRSLDSTVTESSSHIIHGCCSQTEKELVLIRKQLLEIESKQSNLMDLLKVFTNNIMDSMSAVQSKVSSLEQVVDKMAQEIVHGGRYSDALATKLLKRSPGVASPRLSTCTPWSSVDIRNRQPALLQTKNAEVWEDKTCTRTRSSNLSKQGMDIWTDTTPKLSKNSVGKGTPTSSGPKIHGDQTRSDNVFAPVPRNARLNKLETKNSLWNVVKTYLSGGDLDLAYIEAIRSCNELVLFELLDRTGPVLENLSQKTTSDLLGILASYFLEQRFVNSIIPWLQQLVDLASIHGSSYVMVSAKTRREFLFAIQEAVKEEVYDPAERRFLSELGKTLRQIWGEISLDV</sequence>
<dbReference type="SUPFAM" id="SSF48371">
    <property type="entry name" value="ARM repeat"/>
    <property type="match status" value="1"/>
</dbReference>
<feature type="compositionally biased region" description="Polar residues" evidence="1">
    <location>
        <begin position="643"/>
        <end position="663"/>
    </location>
</feature>
<dbReference type="InterPro" id="IPR057600">
    <property type="entry name" value="TORTIFOLIA1/SINE1-2_N"/>
</dbReference>
<dbReference type="PANTHER" id="PTHR31355">
    <property type="entry name" value="MICROTUBULE-ASSOCIATED PROTEIN TORTIFOLIA1"/>
    <property type="match status" value="1"/>
</dbReference>
<comment type="caution">
    <text evidence="4">The sequence shown here is derived from an EMBL/GenBank/DDBJ whole genome shotgun (WGS) entry which is preliminary data.</text>
</comment>
<accession>A0ABD1P2U3</accession>
<reference evidence="5" key="1">
    <citation type="submission" date="2024-07" db="EMBL/GenBank/DDBJ databases">
        <title>Two chromosome-level genome assemblies of Korean endemic species Abeliophyllum distichum and Forsythia ovata (Oleaceae).</title>
        <authorList>
            <person name="Jang H."/>
        </authorList>
    </citation>
    <scope>NUCLEOTIDE SEQUENCE [LARGE SCALE GENOMIC DNA]</scope>
</reference>
<feature type="domain" description="TORTIFOLIA1/TORL1-2 C-terminal" evidence="2">
    <location>
        <begin position="695"/>
        <end position="824"/>
    </location>
</feature>
<evidence type="ECO:0000313" key="4">
    <source>
        <dbReference type="EMBL" id="KAL2458188.1"/>
    </source>
</evidence>
<protein>
    <submittedName>
        <fullName evidence="4">ARM repeat superfamily protein</fullName>
    </submittedName>
</protein>
<evidence type="ECO:0000313" key="5">
    <source>
        <dbReference type="Proteomes" id="UP001604277"/>
    </source>
</evidence>
<dbReference type="AlphaFoldDB" id="A0ABD1P2U3"/>
<dbReference type="InterPro" id="IPR057599">
    <property type="entry name" value="TORTIFOLIA1/TORL1-2_C"/>
</dbReference>
<feature type="region of interest" description="Disordered" evidence="1">
    <location>
        <begin position="387"/>
        <end position="419"/>
    </location>
</feature>
<dbReference type="Pfam" id="PF24714">
    <property type="entry name" value="TOR1L1_N"/>
    <property type="match status" value="1"/>
</dbReference>
<evidence type="ECO:0000259" key="3">
    <source>
        <dbReference type="Pfam" id="PF24714"/>
    </source>
</evidence>
<organism evidence="4 5">
    <name type="scientific">Forsythia ovata</name>
    <dbReference type="NCBI Taxonomy" id="205694"/>
    <lineage>
        <taxon>Eukaryota</taxon>
        <taxon>Viridiplantae</taxon>
        <taxon>Streptophyta</taxon>
        <taxon>Embryophyta</taxon>
        <taxon>Tracheophyta</taxon>
        <taxon>Spermatophyta</taxon>
        <taxon>Magnoliopsida</taxon>
        <taxon>eudicotyledons</taxon>
        <taxon>Gunneridae</taxon>
        <taxon>Pentapetalae</taxon>
        <taxon>asterids</taxon>
        <taxon>lamiids</taxon>
        <taxon>Lamiales</taxon>
        <taxon>Oleaceae</taxon>
        <taxon>Forsythieae</taxon>
        <taxon>Forsythia</taxon>
    </lineage>
</organism>
<proteinExistence type="predicted"/>
<keyword evidence="5" id="KW-1185">Reference proteome</keyword>
<dbReference type="Pfam" id="PF24713">
    <property type="entry name" value="TOR1L1_C"/>
    <property type="match status" value="1"/>
</dbReference>
<evidence type="ECO:0000259" key="2">
    <source>
        <dbReference type="Pfam" id="PF24713"/>
    </source>
</evidence>
<dbReference type="InterPro" id="IPR033337">
    <property type="entry name" value="TORTIFOLIA1/SINE1-2"/>
</dbReference>
<feature type="compositionally biased region" description="Polar residues" evidence="1">
    <location>
        <begin position="393"/>
        <end position="407"/>
    </location>
</feature>
<feature type="compositionally biased region" description="Basic and acidic residues" evidence="1">
    <location>
        <begin position="408"/>
        <end position="419"/>
    </location>
</feature>
<feature type="domain" description="TORTIFOLIA1/SINE1-2 N-terminal" evidence="3">
    <location>
        <begin position="17"/>
        <end position="294"/>
    </location>
</feature>
<dbReference type="InterPro" id="IPR011989">
    <property type="entry name" value="ARM-like"/>
</dbReference>
<dbReference type="PANTHER" id="PTHR31355:SF22">
    <property type="entry name" value="TORTIFOLIA1-LIKE PROTEIN 2"/>
    <property type="match status" value="1"/>
</dbReference>
<dbReference type="Proteomes" id="UP001604277">
    <property type="component" value="Unassembled WGS sequence"/>
</dbReference>
<feature type="region of interest" description="Disordered" evidence="1">
    <location>
        <begin position="638"/>
        <end position="674"/>
    </location>
</feature>